<sequence>MKLFKKTYWLITPLLVVVFLLIFEKGFKIENTIISTSLSVVLAFVLSPKVKMVDKQHREEEQIKWLFFKKVINKKV</sequence>
<dbReference type="EMBL" id="LSFM01000023">
    <property type="protein sequence ID" value="OBY63058.1"/>
    <property type="molecule type" value="Genomic_DNA"/>
</dbReference>
<keyword evidence="1" id="KW-0812">Transmembrane</keyword>
<dbReference type="Proteomes" id="UP000092584">
    <property type="component" value="Unassembled WGS sequence"/>
</dbReference>
<dbReference type="KEGG" id="pob:LPB03_13070"/>
<comment type="caution">
    <text evidence="2">The sequence shown here is derived from an EMBL/GenBank/DDBJ whole genome shotgun (WGS) entry which is preliminary data.</text>
</comment>
<name>A0A1B8TU38_9FLAO</name>
<keyword evidence="3" id="KW-1185">Reference proteome</keyword>
<dbReference type="RefSeq" id="WP_065320035.1">
    <property type="nucleotide sequence ID" value="NZ_CP017477.1"/>
</dbReference>
<keyword evidence="1" id="KW-0472">Membrane</keyword>
<organism evidence="2 3">
    <name type="scientific">Polaribacter vadi</name>
    <dbReference type="NCBI Taxonomy" id="1774273"/>
    <lineage>
        <taxon>Bacteria</taxon>
        <taxon>Pseudomonadati</taxon>
        <taxon>Bacteroidota</taxon>
        <taxon>Flavobacteriia</taxon>
        <taxon>Flavobacteriales</taxon>
        <taxon>Flavobacteriaceae</taxon>
    </lineage>
</organism>
<proteinExistence type="predicted"/>
<keyword evidence="1" id="KW-1133">Transmembrane helix</keyword>
<reference evidence="3" key="1">
    <citation type="submission" date="2016-02" db="EMBL/GenBank/DDBJ databases">
        <authorList>
            <person name="Shin S.-K."/>
            <person name="Yi H."/>
            <person name="Kim E."/>
        </authorList>
    </citation>
    <scope>NUCLEOTIDE SEQUENCE [LARGE SCALE GENOMIC DNA]</scope>
    <source>
        <strain evidence="3">LPB0003</strain>
    </source>
</reference>
<dbReference type="OrthoDB" id="1203191at2"/>
<evidence type="ECO:0000256" key="1">
    <source>
        <dbReference type="SAM" id="Phobius"/>
    </source>
</evidence>
<evidence type="ECO:0000313" key="2">
    <source>
        <dbReference type="EMBL" id="OBY63058.1"/>
    </source>
</evidence>
<accession>A0A1B8TU38</accession>
<evidence type="ECO:0000313" key="3">
    <source>
        <dbReference type="Proteomes" id="UP000092584"/>
    </source>
</evidence>
<feature type="transmembrane region" description="Helical" evidence="1">
    <location>
        <begin position="7"/>
        <end position="23"/>
    </location>
</feature>
<dbReference type="STRING" id="1774273.LPB03_13070"/>
<dbReference type="AlphaFoldDB" id="A0A1B8TU38"/>
<feature type="transmembrane region" description="Helical" evidence="1">
    <location>
        <begin position="29"/>
        <end position="48"/>
    </location>
</feature>
<gene>
    <name evidence="2" type="ORF">LPB3_13085</name>
</gene>
<protein>
    <submittedName>
        <fullName evidence="2">Uncharacterized protein</fullName>
    </submittedName>
</protein>